<reference evidence="1 2" key="1">
    <citation type="submission" date="2017-08" db="EMBL/GenBank/DDBJ databases">
        <title>Infants hospitalized years apart are colonized by the same room-sourced microbial strains.</title>
        <authorList>
            <person name="Brooks B."/>
            <person name="Olm M.R."/>
            <person name="Firek B.A."/>
            <person name="Baker R."/>
            <person name="Thomas B.C."/>
            <person name="Morowitz M.J."/>
            <person name="Banfield J.F."/>
        </authorList>
    </citation>
    <scope>NUCLEOTIDE SEQUENCE [LARGE SCALE GENOMIC DNA]</scope>
    <source>
        <strain evidence="1">S2_003_000_R2_14</strain>
    </source>
</reference>
<evidence type="ECO:0000313" key="1">
    <source>
        <dbReference type="EMBL" id="PZR18604.1"/>
    </source>
</evidence>
<dbReference type="AlphaFoldDB" id="A0A2W5VSF5"/>
<sequence>MKHVAAMAVCCLAACARTPPPGEPMGSWNVQLVPIDGQCAVTEVSGDAFSFDLVLTRDPETDAAWVTLNNYTRTATFDGQYFSSEGEAARVFNQCSQCSVRMVETMNFAVLSRSQFNALMSVCPLEPLDGGVPAPNEDAGITAPSRTDQGFDGVRLCGELVMTLRSVNSDDETTDCASDCQGCTVRYQLQGGRR</sequence>
<dbReference type="EMBL" id="QFQP01000001">
    <property type="protein sequence ID" value="PZR18604.1"/>
    <property type="molecule type" value="Genomic_DNA"/>
</dbReference>
<gene>
    <name evidence="1" type="ORF">DI536_01610</name>
</gene>
<accession>A0A2W5VSF5</accession>
<comment type="caution">
    <text evidence="1">The sequence shown here is derived from an EMBL/GenBank/DDBJ whole genome shotgun (WGS) entry which is preliminary data.</text>
</comment>
<proteinExistence type="predicted"/>
<evidence type="ECO:0000313" key="2">
    <source>
        <dbReference type="Proteomes" id="UP000249061"/>
    </source>
</evidence>
<protein>
    <submittedName>
        <fullName evidence="1">Uncharacterized protein</fullName>
    </submittedName>
</protein>
<dbReference type="Proteomes" id="UP000249061">
    <property type="component" value="Unassembled WGS sequence"/>
</dbReference>
<name>A0A2W5VSF5_9BACT</name>
<organism evidence="1 2">
    <name type="scientific">Archangium gephyra</name>
    <dbReference type="NCBI Taxonomy" id="48"/>
    <lineage>
        <taxon>Bacteria</taxon>
        <taxon>Pseudomonadati</taxon>
        <taxon>Myxococcota</taxon>
        <taxon>Myxococcia</taxon>
        <taxon>Myxococcales</taxon>
        <taxon>Cystobacterineae</taxon>
        <taxon>Archangiaceae</taxon>
        <taxon>Archangium</taxon>
    </lineage>
</organism>